<evidence type="ECO:0000256" key="2">
    <source>
        <dbReference type="ARBA" id="ARBA00023125"/>
    </source>
</evidence>
<evidence type="ECO:0000256" key="4">
    <source>
        <dbReference type="PROSITE-ProRule" id="PRU00335"/>
    </source>
</evidence>
<dbReference type="Gene3D" id="1.10.357.10">
    <property type="entry name" value="Tetracycline Repressor, domain 2"/>
    <property type="match status" value="1"/>
</dbReference>
<evidence type="ECO:0000259" key="5">
    <source>
        <dbReference type="PROSITE" id="PS50977"/>
    </source>
</evidence>
<keyword evidence="7" id="KW-1185">Reference proteome</keyword>
<evidence type="ECO:0000256" key="1">
    <source>
        <dbReference type="ARBA" id="ARBA00023015"/>
    </source>
</evidence>
<feature type="DNA-binding region" description="H-T-H motif" evidence="4">
    <location>
        <begin position="28"/>
        <end position="47"/>
    </location>
</feature>
<dbReference type="InterPro" id="IPR001647">
    <property type="entry name" value="HTH_TetR"/>
</dbReference>
<dbReference type="Proteomes" id="UP000677812">
    <property type="component" value="Unassembled WGS sequence"/>
</dbReference>
<dbReference type="InterPro" id="IPR009057">
    <property type="entry name" value="Homeodomain-like_sf"/>
</dbReference>
<comment type="caution">
    <text evidence="6">The sequence shown here is derived from an EMBL/GenBank/DDBJ whole genome shotgun (WGS) entry which is preliminary data.</text>
</comment>
<dbReference type="Pfam" id="PF21993">
    <property type="entry name" value="TetR_C_13_2"/>
    <property type="match status" value="1"/>
</dbReference>
<dbReference type="PROSITE" id="PS50977">
    <property type="entry name" value="HTH_TETR_2"/>
    <property type="match status" value="1"/>
</dbReference>
<keyword evidence="2 4" id="KW-0238">DNA-binding</keyword>
<dbReference type="RefSeq" id="WP_211679784.1">
    <property type="nucleotide sequence ID" value="NZ_JAGRQH010000001.1"/>
</dbReference>
<dbReference type="InterPro" id="IPR036271">
    <property type="entry name" value="Tet_transcr_reg_TetR-rel_C_sf"/>
</dbReference>
<keyword evidence="3" id="KW-0804">Transcription</keyword>
<accession>A0ABS5E3L5</accession>
<dbReference type="Pfam" id="PF00440">
    <property type="entry name" value="TetR_N"/>
    <property type="match status" value="1"/>
</dbReference>
<sequence length="188" mass="20958">MPRIATDHAKTLSILADVFREYGYDGTSLGLITQATGLGKGSLYHMFPGGKAEMMSAVLTEIDTWFETRIYAPLRNTTQSHDAIPSMLDAVTQYFRSGERVCLMGVLSVSNQRDQFAGAIAQYFSRWIDALTLTLQKQCHQPSQARLLAEETILHIQGAIILSRALNDPALFQRSITQLHDKLSLRGR</sequence>
<evidence type="ECO:0000313" key="7">
    <source>
        <dbReference type="Proteomes" id="UP000677812"/>
    </source>
</evidence>
<name>A0ABS5E3L5_9PROT</name>
<keyword evidence="1" id="KW-0805">Transcription regulation</keyword>
<reference evidence="6 7" key="1">
    <citation type="submission" date="2021-04" db="EMBL/GenBank/DDBJ databases">
        <title>The complete genome sequence of Neokomagataea sp. TBRC 2177.</title>
        <authorList>
            <person name="Charoenyingcharoen P."/>
            <person name="Yukphan P."/>
        </authorList>
    </citation>
    <scope>NUCLEOTIDE SEQUENCE [LARGE SCALE GENOMIC DNA]</scope>
    <source>
        <strain evidence="6 7">TBRC 2177</strain>
    </source>
</reference>
<evidence type="ECO:0000313" key="6">
    <source>
        <dbReference type="EMBL" id="MBR0558497.1"/>
    </source>
</evidence>
<dbReference type="SUPFAM" id="SSF48498">
    <property type="entry name" value="Tetracyclin repressor-like, C-terminal domain"/>
    <property type="match status" value="1"/>
</dbReference>
<proteinExistence type="predicted"/>
<evidence type="ECO:0000256" key="3">
    <source>
        <dbReference type="ARBA" id="ARBA00023163"/>
    </source>
</evidence>
<feature type="domain" description="HTH tetR-type" evidence="5">
    <location>
        <begin position="5"/>
        <end position="65"/>
    </location>
</feature>
<dbReference type="InterPro" id="IPR054156">
    <property type="entry name" value="YxaF_TetR_C"/>
</dbReference>
<protein>
    <submittedName>
        <fullName evidence="6">TetR/AcrR family transcriptional regulator</fullName>
    </submittedName>
</protein>
<dbReference type="PANTHER" id="PTHR47506:SF1">
    <property type="entry name" value="HTH-TYPE TRANSCRIPTIONAL REGULATOR YJDC"/>
    <property type="match status" value="1"/>
</dbReference>
<gene>
    <name evidence="6" type="ORF">KB213_00275</name>
</gene>
<organism evidence="6 7">
    <name type="scientific">Neokomagataea anthophila</name>
    <dbReference type="NCBI Taxonomy" id="2826925"/>
    <lineage>
        <taxon>Bacteria</taxon>
        <taxon>Pseudomonadati</taxon>
        <taxon>Pseudomonadota</taxon>
        <taxon>Alphaproteobacteria</taxon>
        <taxon>Acetobacterales</taxon>
        <taxon>Acetobacteraceae</taxon>
        <taxon>Neokomagataea</taxon>
    </lineage>
</organism>
<dbReference type="SUPFAM" id="SSF46689">
    <property type="entry name" value="Homeodomain-like"/>
    <property type="match status" value="1"/>
</dbReference>
<dbReference type="EMBL" id="JAGRQH010000001">
    <property type="protein sequence ID" value="MBR0558497.1"/>
    <property type="molecule type" value="Genomic_DNA"/>
</dbReference>
<dbReference type="PANTHER" id="PTHR47506">
    <property type="entry name" value="TRANSCRIPTIONAL REGULATORY PROTEIN"/>
    <property type="match status" value="1"/>
</dbReference>